<dbReference type="SMART" id="SM00283">
    <property type="entry name" value="MA"/>
    <property type="match status" value="1"/>
</dbReference>
<feature type="transmembrane region" description="Helical" evidence="9">
    <location>
        <begin position="212"/>
        <end position="233"/>
    </location>
</feature>
<comment type="caution">
    <text evidence="12">The sequence shown here is derived from an EMBL/GenBank/DDBJ whole genome shotgun (WGS) entry which is preliminary data.</text>
</comment>
<feature type="domain" description="HAMP" evidence="11">
    <location>
        <begin position="235"/>
        <end position="288"/>
    </location>
</feature>
<keyword evidence="4 9" id="KW-1133">Transmembrane helix</keyword>
<evidence type="ECO:0000259" key="10">
    <source>
        <dbReference type="PROSITE" id="PS50111"/>
    </source>
</evidence>
<keyword evidence="2" id="KW-1003">Cell membrane</keyword>
<dbReference type="PROSITE" id="PS50885">
    <property type="entry name" value="HAMP"/>
    <property type="match status" value="1"/>
</dbReference>
<feature type="domain" description="Methyl-accepting transducer" evidence="10">
    <location>
        <begin position="307"/>
        <end position="565"/>
    </location>
</feature>
<keyword evidence="5 9" id="KW-0472">Membrane</keyword>
<evidence type="ECO:0000256" key="9">
    <source>
        <dbReference type="SAM" id="Phobius"/>
    </source>
</evidence>
<name>A0A949WSE2_9CLOT</name>
<gene>
    <name evidence="12" type="ORF">I6U48_19425</name>
</gene>
<organism evidence="12 13">
    <name type="scientific">Clostridium thailandense</name>
    <dbReference type="NCBI Taxonomy" id="2794346"/>
    <lineage>
        <taxon>Bacteria</taxon>
        <taxon>Bacillati</taxon>
        <taxon>Bacillota</taxon>
        <taxon>Clostridia</taxon>
        <taxon>Eubacteriales</taxon>
        <taxon>Clostridiaceae</taxon>
        <taxon>Clostridium</taxon>
    </lineage>
</organism>
<evidence type="ECO:0000256" key="4">
    <source>
        <dbReference type="ARBA" id="ARBA00022989"/>
    </source>
</evidence>
<comment type="similarity">
    <text evidence="7">Belongs to the methyl-accepting chemotaxis (MCP) protein family.</text>
</comment>
<dbReference type="InterPro" id="IPR003660">
    <property type="entry name" value="HAMP_dom"/>
</dbReference>
<dbReference type="CDD" id="cd06225">
    <property type="entry name" value="HAMP"/>
    <property type="match status" value="1"/>
</dbReference>
<dbReference type="Pfam" id="PF00672">
    <property type="entry name" value="HAMP"/>
    <property type="match status" value="1"/>
</dbReference>
<sequence>MKKIRYKILLTFLITSSLFIIITGGYNIINLIQLDKNEIVTLKKILFNDYDKMIKNEVETSTGLVATYYSLYKEGKLSEKEAQEEAKNAIKNLRYNNEGYFWIDDTNGILVAHPIQPGQEGTNRINIKDPNGVELIKEIIKAAGDNKNSGYTDFMWPKPLENGTNKLSPKRAYSQLFKPWNWIISTGNYVDDINLLVSSKEIELNKNLKRNIVATIAFMAILLLVIVLISMTLSKKISDPIIKIVKAFEKDENGQIRIQEIKLNSKDEIGLLANTLNEMSLQVKNFISGVVLESKNVHDSVNVVNQDVYSLNLQMQEISKIIEELSAGVEETYASTEELNSISVEIESAVEIVANKAQEGALSAEEISKKAISLKDSSIMLQNEANETRLKIKNSMDKALCKIKEVEKIKVLSDAILQISSQTNLLALNAAIESARAGESGKGFSVVAEQIRKLAEDSKTNVNEMQNIVNTIFQAVNSLVDVSTQTLIYIETKVVDSYKDFVLVGENYDKDSAYIDNLVSDLSSTSEEILASIKTIAESINEISKASSDEANGTSDIADRVLKIKDKTNEVKIKTVQIEQSAVNLEDFVSKFNI</sequence>
<dbReference type="Pfam" id="PF00015">
    <property type="entry name" value="MCPsignal"/>
    <property type="match status" value="1"/>
</dbReference>
<evidence type="ECO:0000259" key="11">
    <source>
        <dbReference type="PROSITE" id="PS50885"/>
    </source>
</evidence>
<evidence type="ECO:0000313" key="13">
    <source>
        <dbReference type="Proteomes" id="UP000694308"/>
    </source>
</evidence>
<evidence type="ECO:0000256" key="1">
    <source>
        <dbReference type="ARBA" id="ARBA00004651"/>
    </source>
</evidence>
<accession>A0A949WSE2</accession>
<dbReference type="InterPro" id="IPR033480">
    <property type="entry name" value="sCache_2"/>
</dbReference>
<keyword evidence="13" id="KW-1185">Reference proteome</keyword>
<dbReference type="PROSITE" id="PS50111">
    <property type="entry name" value="CHEMOTAXIS_TRANSDUC_2"/>
    <property type="match status" value="1"/>
</dbReference>
<dbReference type="RefSeq" id="WP_218322129.1">
    <property type="nucleotide sequence ID" value="NZ_JAEEGC010000106.1"/>
</dbReference>
<dbReference type="SMART" id="SM01049">
    <property type="entry name" value="Cache_2"/>
    <property type="match status" value="1"/>
</dbReference>
<evidence type="ECO:0000256" key="6">
    <source>
        <dbReference type="ARBA" id="ARBA00023224"/>
    </source>
</evidence>
<dbReference type="EMBL" id="JAEEGC010000106">
    <property type="protein sequence ID" value="MBV7275075.1"/>
    <property type="molecule type" value="Genomic_DNA"/>
</dbReference>
<evidence type="ECO:0000256" key="8">
    <source>
        <dbReference type="PROSITE-ProRule" id="PRU00284"/>
    </source>
</evidence>
<protein>
    <submittedName>
        <fullName evidence="12">Methyl-accepting chemotaxis protein</fullName>
    </submittedName>
</protein>
<proteinExistence type="inferred from homology"/>
<keyword evidence="3 9" id="KW-0812">Transmembrane</keyword>
<evidence type="ECO:0000256" key="3">
    <source>
        <dbReference type="ARBA" id="ARBA00022692"/>
    </source>
</evidence>
<dbReference type="PANTHER" id="PTHR32089">
    <property type="entry name" value="METHYL-ACCEPTING CHEMOTAXIS PROTEIN MCPB"/>
    <property type="match status" value="1"/>
</dbReference>
<dbReference type="GO" id="GO:0005886">
    <property type="term" value="C:plasma membrane"/>
    <property type="evidence" value="ECO:0007669"/>
    <property type="project" value="UniProtKB-SubCell"/>
</dbReference>
<reference evidence="12" key="1">
    <citation type="submission" date="2020-12" db="EMBL/GenBank/DDBJ databases">
        <title>Clostridium thailandense sp. nov., a novel acetogenic bacterium isolated from peat land soil in Thailand.</title>
        <authorList>
            <person name="Chaikitkaew S."/>
            <person name="Birkeland N.K."/>
        </authorList>
    </citation>
    <scope>NUCLEOTIDE SEQUENCE</scope>
    <source>
        <strain evidence="12">PL3</strain>
    </source>
</reference>
<dbReference type="PANTHER" id="PTHR32089:SF112">
    <property type="entry name" value="LYSOZYME-LIKE PROTEIN-RELATED"/>
    <property type="match status" value="1"/>
</dbReference>
<dbReference type="Proteomes" id="UP000694308">
    <property type="component" value="Unassembled WGS sequence"/>
</dbReference>
<evidence type="ECO:0000256" key="2">
    <source>
        <dbReference type="ARBA" id="ARBA00022475"/>
    </source>
</evidence>
<evidence type="ECO:0000256" key="7">
    <source>
        <dbReference type="ARBA" id="ARBA00029447"/>
    </source>
</evidence>
<dbReference type="InterPro" id="IPR004089">
    <property type="entry name" value="MCPsignal_dom"/>
</dbReference>
<keyword evidence="6 8" id="KW-0807">Transducer</keyword>
<dbReference type="GO" id="GO:0007165">
    <property type="term" value="P:signal transduction"/>
    <property type="evidence" value="ECO:0007669"/>
    <property type="project" value="UniProtKB-KW"/>
</dbReference>
<dbReference type="AlphaFoldDB" id="A0A949WSE2"/>
<feature type="transmembrane region" description="Helical" evidence="9">
    <location>
        <begin position="6"/>
        <end position="29"/>
    </location>
</feature>
<comment type="subcellular location">
    <subcellularLocation>
        <location evidence="1">Cell membrane</location>
        <topology evidence="1">Multi-pass membrane protein</topology>
    </subcellularLocation>
</comment>
<evidence type="ECO:0000256" key="5">
    <source>
        <dbReference type="ARBA" id="ARBA00023136"/>
    </source>
</evidence>
<dbReference type="Pfam" id="PF17200">
    <property type="entry name" value="sCache_2"/>
    <property type="match status" value="1"/>
</dbReference>
<evidence type="ECO:0000313" key="12">
    <source>
        <dbReference type="EMBL" id="MBV7275075.1"/>
    </source>
</evidence>